<keyword evidence="2" id="KW-1185">Reference proteome</keyword>
<dbReference type="Proteomes" id="UP000095280">
    <property type="component" value="Unplaced"/>
</dbReference>
<reference evidence="3" key="1">
    <citation type="submission" date="2016-11" db="UniProtKB">
        <authorList>
            <consortium name="WormBaseParasite"/>
        </authorList>
    </citation>
    <scope>IDENTIFICATION</scope>
</reference>
<protein>
    <submittedName>
        <fullName evidence="3">GAF domain-containing protein</fullName>
    </submittedName>
</protein>
<evidence type="ECO:0000313" key="2">
    <source>
        <dbReference type="Proteomes" id="UP000095280"/>
    </source>
</evidence>
<evidence type="ECO:0000313" key="3">
    <source>
        <dbReference type="WBParaSite" id="maker-uti_cns_0011296-snap-gene-0.2-mRNA-1"/>
    </source>
</evidence>
<accession>A0A1I8IAM5</accession>
<sequence length="263" mass="28952">MKRSAESAESAKKRGKFELEESLRSNFTNRQPAVEAAAASAEMAAACCGLVRRRRNGNSKYQQQPLPHVGSQQPATNDFSRLHTVLCLTELQTAATEILADILPCRDIRFHYNEESPIVAGQVAETFSNGYLRVLASAQDLVHLDANSLRQPEAAAVFGSAPSGYQGIALPIREQGATHCLVTLVAPEVVEQHRMTLEAFKRQLETTCTRLVRLAAMGFPGAAGKQQQQSASSESGGPKWTAPSTIRRHWFVETANRIRYWLF</sequence>
<feature type="region of interest" description="Disordered" evidence="1">
    <location>
        <begin position="1"/>
        <end position="23"/>
    </location>
</feature>
<proteinExistence type="predicted"/>
<organism evidence="2 3">
    <name type="scientific">Macrostomum lignano</name>
    <dbReference type="NCBI Taxonomy" id="282301"/>
    <lineage>
        <taxon>Eukaryota</taxon>
        <taxon>Metazoa</taxon>
        <taxon>Spiralia</taxon>
        <taxon>Lophotrochozoa</taxon>
        <taxon>Platyhelminthes</taxon>
        <taxon>Rhabditophora</taxon>
        <taxon>Macrostomorpha</taxon>
        <taxon>Macrostomida</taxon>
        <taxon>Macrostomidae</taxon>
        <taxon>Macrostomum</taxon>
    </lineage>
</organism>
<name>A0A1I8IAM5_9PLAT</name>
<dbReference type="WBParaSite" id="maker-uti_cns_0011296-snap-gene-0.2-mRNA-1">
    <property type="protein sequence ID" value="maker-uti_cns_0011296-snap-gene-0.2-mRNA-1"/>
    <property type="gene ID" value="maker-uti_cns_0011296-snap-gene-0.2"/>
</dbReference>
<dbReference type="AlphaFoldDB" id="A0A1I8IAM5"/>
<evidence type="ECO:0000256" key="1">
    <source>
        <dbReference type="SAM" id="MobiDB-lite"/>
    </source>
</evidence>